<feature type="transmembrane region" description="Helical" evidence="1">
    <location>
        <begin position="525"/>
        <end position="545"/>
    </location>
</feature>
<gene>
    <name evidence="2" type="ORF">ACFQ1Z_11820</name>
</gene>
<reference evidence="3" key="1">
    <citation type="journal article" date="2019" name="Int. J. Syst. Evol. Microbiol.">
        <title>The Global Catalogue of Microorganisms (GCM) 10K type strain sequencing project: providing services to taxonomists for standard genome sequencing and annotation.</title>
        <authorList>
            <consortium name="The Broad Institute Genomics Platform"/>
            <consortium name="The Broad Institute Genome Sequencing Center for Infectious Disease"/>
            <person name="Wu L."/>
            <person name="Ma J."/>
        </authorList>
    </citation>
    <scope>NUCLEOTIDE SEQUENCE [LARGE SCALE GENOMIC DNA]</scope>
    <source>
        <strain evidence="3">CCUG 58412</strain>
    </source>
</reference>
<feature type="transmembrane region" description="Helical" evidence="1">
    <location>
        <begin position="441"/>
        <end position="467"/>
    </location>
</feature>
<keyword evidence="1" id="KW-0472">Membrane</keyword>
<sequence length="1021" mass="110920">MLKKLTMRAIQARYLVIACAVILMLIGFKTIPQTPMDVFPEFAPVKVEIQTEAPGLSSVETEQLITIPVEHAMNGLPQMKTLRSKSVLGLSSVVMLFEEGTSIAEARQAVQERLLLLAQKLPAVARPPVMLPPLSSLSRVLKIGLSSRHDTLAELSTKALWTVRPRLMSIPGVANVAIWGLREQELHVRFDPLKLAQHQLSASQISQQLGNALQPDGAAYLDTAQQRMAVSYDRPTLNAEDYLQLTVGYSKATPVKLGQVAEISWGHALPIGDAVVNQGDGLLLIVEKHPHANTLRVTQQIDQALRELKPALPHINVDATIFRPATFIETALHNLQSALLLGACLVAVILILFLRNFRAALISLAAIPLSLVTAVLLLSWLQVSINTMVLAGLVIALGEVVDDSIIDLENILRALRANRLLAQPKSLLKVITQASYEVRGAVIHATLIVMAVFIPVFFLQGIAGAFFKPLAYGYLLAIFASLLVALIVTPVLAYCLLKREGDLPAIVDHTAPPAWTLQLLAQPKAVIAAAALLFFSMLASLPFLGSEFLPAFKETDFLMHFVERPGTSIAQMKAMSLRASQALMHIEGVRNLGAHIGRTEVADEVVGPNFGELWVSISPQADYEKTMARIQQSISGYAGIFTDVQTYLKERSKEVMSGTSASIVIRLFGNDVDTLREEAERIRLAIADIPHLSHLKVESQALIPHIHVRLNTALADRYGVTEKEVKQALSLMTLGQIQGEVYVGQQRFNVRLISATPARDSLQALRQISIQSPSGAVVALADVATVIVQPTQNEIKREAASRKIDISTDVEGTDIGSVAQEIESRLNRLTLPAGYYVRMLGEYTEQKTATRTLVSYSLLALLLVFLLMFMSLRSLRLTAMLFAVLPFAVAGGVTGIWLTGGVISLGAMIGLIAVLGIAARSGILLISRYQQLRHSHAYDGPALLAMAVSDRLRAISMTTLATSMALVPIILKGPVSGYEIEYPLAVVVVSGLLSSVAVNLMLLPALILLFDQGDNDTDYVR</sequence>
<proteinExistence type="predicted"/>
<protein>
    <submittedName>
        <fullName evidence="2">Efflux RND transporter permease subunit</fullName>
    </submittedName>
</protein>
<feature type="transmembrane region" description="Helical" evidence="1">
    <location>
        <begin position="853"/>
        <end position="872"/>
    </location>
</feature>
<dbReference type="PANTHER" id="PTHR32063">
    <property type="match status" value="1"/>
</dbReference>
<feature type="transmembrane region" description="Helical" evidence="1">
    <location>
        <begin position="361"/>
        <end position="381"/>
    </location>
</feature>
<dbReference type="Gene3D" id="1.20.1640.10">
    <property type="entry name" value="Multidrug efflux transporter AcrB transmembrane domain"/>
    <property type="match status" value="2"/>
</dbReference>
<dbReference type="SUPFAM" id="SSF82714">
    <property type="entry name" value="Multidrug efflux transporter AcrB TolC docking domain, DN and DC subdomains"/>
    <property type="match status" value="2"/>
</dbReference>
<feature type="transmembrane region" description="Helical" evidence="1">
    <location>
        <begin position="952"/>
        <end position="971"/>
    </location>
</feature>
<feature type="transmembrane region" description="Helical" evidence="1">
    <location>
        <begin position="983"/>
        <end position="1010"/>
    </location>
</feature>
<feature type="transmembrane region" description="Helical" evidence="1">
    <location>
        <begin position="12"/>
        <end position="31"/>
    </location>
</feature>
<organism evidence="2 3">
    <name type="scientific">Methylophilus luteus</name>
    <dbReference type="NCBI Taxonomy" id="640108"/>
    <lineage>
        <taxon>Bacteria</taxon>
        <taxon>Pseudomonadati</taxon>
        <taxon>Pseudomonadota</taxon>
        <taxon>Betaproteobacteria</taxon>
        <taxon>Nitrosomonadales</taxon>
        <taxon>Methylophilaceae</taxon>
        <taxon>Methylophilus</taxon>
    </lineage>
</organism>
<evidence type="ECO:0000313" key="3">
    <source>
        <dbReference type="Proteomes" id="UP001597128"/>
    </source>
</evidence>
<evidence type="ECO:0000256" key="1">
    <source>
        <dbReference type="SAM" id="Phobius"/>
    </source>
</evidence>
<accession>A0ABW3F8N6</accession>
<dbReference type="Gene3D" id="3.30.70.1430">
    <property type="entry name" value="Multidrug efflux transporter AcrB pore domain"/>
    <property type="match status" value="2"/>
</dbReference>
<feature type="transmembrane region" description="Helical" evidence="1">
    <location>
        <begin position="473"/>
        <end position="497"/>
    </location>
</feature>
<feature type="transmembrane region" description="Helical" evidence="1">
    <location>
        <begin position="335"/>
        <end position="354"/>
    </location>
</feature>
<dbReference type="PANTHER" id="PTHR32063:SF4">
    <property type="entry name" value="SLR6043 PROTEIN"/>
    <property type="match status" value="1"/>
</dbReference>
<dbReference type="Proteomes" id="UP001597128">
    <property type="component" value="Unassembled WGS sequence"/>
</dbReference>
<feature type="transmembrane region" description="Helical" evidence="1">
    <location>
        <begin position="905"/>
        <end position="926"/>
    </location>
</feature>
<dbReference type="SUPFAM" id="SSF82693">
    <property type="entry name" value="Multidrug efflux transporter AcrB pore domain, PN1, PN2, PC1 and PC2 subdomains"/>
    <property type="match status" value="2"/>
</dbReference>
<dbReference type="SUPFAM" id="SSF82866">
    <property type="entry name" value="Multidrug efflux transporter AcrB transmembrane domain"/>
    <property type="match status" value="2"/>
</dbReference>
<dbReference type="Gene3D" id="3.30.2090.10">
    <property type="entry name" value="Multidrug efflux transporter AcrB TolC docking domain, DN and DC subdomains"/>
    <property type="match status" value="2"/>
</dbReference>
<evidence type="ECO:0000313" key="2">
    <source>
        <dbReference type="EMBL" id="MFD0914239.1"/>
    </source>
</evidence>
<name>A0ABW3F8N6_9PROT</name>
<keyword evidence="3" id="KW-1185">Reference proteome</keyword>
<dbReference type="Pfam" id="PF00873">
    <property type="entry name" value="ACR_tran"/>
    <property type="match status" value="1"/>
</dbReference>
<comment type="caution">
    <text evidence="2">The sequence shown here is derived from an EMBL/GenBank/DDBJ whole genome shotgun (WGS) entry which is preliminary data.</text>
</comment>
<keyword evidence="1" id="KW-0812">Transmembrane</keyword>
<dbReference type="Gene3D" id="3.30.70.1320">
    <property type="entry name" value="Multidrug efflux transporter AcrB pore domain like"/>
    <property type="match status" value="1"/>
</dbReference>
<keyword evidence="1" id="KW-1133">Transmembrane helix</keyword>
<dbReference type="RefSeq" id="WP_379057835.1">
    <property type="nucleotide sequence ID" value="NZ_JBHTKB010000002.1"/>
</dbReference>
<dbReference type="InterPro" id="IPR001036">
    <property type="entry name" value="Acrflvin-R"/>
</dbReference>
<dbReference type="InterPro" id="IPR027463">
    <property type="entry name" value="AcrB_DN_DC_subdom"/>
</dbReference>
<dbReference type="EMBL" id="JBHTKB010000002">
    <property type="protein sequence ID" value="MFD0914239.1"/>
    <property type="molecule type" value="Genomic_DNA"/>
</dbReference>
<dbReference type="Gene3D" id="3.30.70.1440">
    <property type="entry name" value="Multidrug efflux transporter AcrB pore domain"/>
    <property type="match status" value="1"/>
</dbReference>
<dbReference type="PRINTS" id="PR00702">
    <property type="entry name" value="ACRIFLAVINRP"/>
</dbReference>